<reference evidence="1" key="1">
    <citation type="journal article" date="2021" name="Open Biol.">
        <title>Shared evolutionary footprints suggest mitochondrial oxidative damage underlies multiple complex I losses in fungi.</title>
        <authorList>
            <person name="Schikora-Tamarit M.A."/>
            <person name="Marcet-Houben M."/>
            <person name="Nosek J."/>
            <person name="Gabaldon T."/>
        </authorList>
    </citation>
    <scope>NUCLEOTIDE SEQUENCE</scope>
    <source>
        <strain evidence="1">CBS6341</strain>
    </source>
</reference>
<evidence type="ECO:0000313" key="2">
    <source>
        <dbReference type="Proteomes" id="UP000769528"/>
    </source>
</evidence>
<organism evidence="1 2">
    <name type="scientific">Wickerhamomyces mucosus</name>
    <dbReference type="NCBI Taxonomy" id="1378264"/>
    <lineage>
        <taxon>Eukaryota</taxon>
        <taxon>Fungi</taxon>
        <taxon>Dikarya</taxon>
        <taxon>Ascomycota</taxon>
        <taxon>Saccharomycotina</taxon>
        <taxon>Saccharomycetes</taxon>
        <taxon>Phaffomycetales</taxon>
        <taxon>Wickerhamomycetaceae</taxon>
        <taxon>Wickerhamomyces</taxon>
    </lineage>
</organism>
<protein>
    <submittedName>
        <fullName evidence="1">Uncharacterized protein</fullName>
    </submittedName>
</protein>
<keyword evidence="2" id="KW-1185">Reference proteome</keyword>
<reference evidence="1" key="2">
    <citation type="submission" date="2021-01" db="EMBL/GenBank/DDBJ databases">
        <authorList>
            <person name="Schikora-Tamarit M.A."/>
        </authorList>
    </citation>
    <scope>NUCLEOTIDE SEQUENCE</scope>
    <source>
        <strain evidence="1">CBS6341</strain>
    </source>
</reference>
<accession>A0A9P8PIF1</accession>
<evidence type="ECO:0000313" key="1">
    <source>
        <dbReference type="EMBL" id="KAH3672898.1"/>
    </source>
</evidence>
<comment type="caution">
    <text evidence="1">The sequence shown here is derived from an EMBL/GenBank/DDBJ whole genome shotgun (WGS) entry which is preliminary data.</text>
</comment>
<dbReference type="Proteomes" id="UP000769528">
    <property type="component" value="Unassembled WGS sequence"/>
</dbReference>
<gene>
    <name evidence="1" type="ORF">WICMUC_003985</name>
</gene>
<dbReference type="AlphaFoldDB" id="A0A9P8PIF1"/>
<sequence length="70" mass="7672">MDTKTKEIKATRSSSNQLELPQNPVGIVEDYVPDEDVVVVDAVVDDADHVLQVVEKFVDFGVGLIVGLKF</sequence>
<proteinExistence type="predicted"/>
<dbReference type="EMBL" id="JAEUBF010001103">
    <property type="protein sequence ID" value="KAH3672898.1"/>
    <property type="molecule type" value="Genomic_DNA"/>
</dbReference>
<name>A0A9P8PIF1_9ASCO</name>